<keyword evidence="1" id="KW-0812">Transmembrane</keyword>
<dbReference type="PANTHER" id="PTHR24148">
    <property type="entry name" value="ANKYRIN REPEAT DOMAIN-CONTAINING PROTEIN 39 HOMOLOG-RELATED"/>
    <property type="match status" value="1"/>
</dbReference>
<evidence type="ECO:0000313" key="4">
    <source>
        <dbReference type="Proteomes" id="UP001187682"/>
    </source>
</evidence>
<dbReference type="Proteomes" id="UP001187682">
    <property type="component" value="Unassembled WGS sequence"/>
</dbReference>
<dbReference type="InterPro" id="IPR010730">
    <property type="entry name" value="HET"/>
</dbReference>
<gene>
    <name evidence="3" type="ORF">DNG_03311</name>
</gene>
<feature type="transmembrane region" description="Helical" evidence="1">
    <location>
        <begin position="74"/>
        <end position="101"/>
    </location>
</feature>
<dbReference type="Pfam" id="PF06985">
    <property type="entry name" value="HET"/>
    <property type="match status" value="1"/>
</dbReference>
<protein>
    <recommendedName>
        <fullName evidence="2">Heterokaryon incompatibility domain-containing protein</fullName>
    </recommendedName>
</protein>
<reference evidence="3" key="1">
    <citation type="submission" date="2018-03" db="EMBL/GenBank/DDBJ databases">
        <authorList>
            <person name="Guldener U."/>
        </authorList>
    </citation>
    <scope>NUCLEOTIDE SEQUENCE</scope>
</reference>
<accession>A0AAE8MU12</accession>
<dbReference type="AlphaFoldDB" id="A0AAE8MU12"/>
<feature type="domain" description="Heterokaryon incompatibility" evidence="2">
    <location>
        <begin position="164"/>
        <end position="297"/>
    </location>
</feature>
<proteinExistence type="predicted"/>
<evidence type="ECO:0000259" key="2">
    <source>
        <dbReference type="Pfam" id="PF06985"/>
    </source>
</evidence>
<evidence type="ECO:0000313" key="3">
    <source>
        <dbReference type="EMBL" id="SPO00563.1"/>
    </source>
</evidence>
<dbReference type="PANTHER" id="PTHR24148:SF64">
    <property type="entry name" value="HETEROKARYON INCOMPATIBILITY DOMAIN-CONTAINING PROTEIN"/>
    <property type="match status" value="1"/>
</dbReference>
<dbReference type="EMBL" id="ONZQ02000004">
    <property type="protein sequence ID" value="SPO00563.1"/>
    <property type="molecule type" value="Genomic_DNA"/>
</dbReference>
<dbReference type="InterPro" id="IPR052895">
    <property type="entry name" value="HetReg/Transcr_Mod"/>
</dbReference>
<keyword evidence="1" id="KW-1133">Transmembrane helix</keyword>
<evidence type="ECO:0000256" key="1">
    <source>
        <dbReference type="SAM" id="Phobius"/>
    </source>
</evidence>
<organism evidence="3 4">
    <name type="scientific">Cephalotrichum gorgonifer</name>
    <dbReference type="NCBI Taxonomy" id="2041049"/>
    <lineage>
        <taxon>Eukaryota</taxon>
        <taxon>Fungi</taxon>
        <taxon>Dikarya</taxon>
        <taxon>Ascomycota</taxon>
        <taxon>Pezizomycotina</taxon>
        <taxon>Sordariomycetes</taxon>
        <taxon>Hypocreomycetidae</taxon>
        <taxon>Microascales</taxon>
        <taxon>Microascaceae</taxon>
        <taxon>Cephalotrichum</taxon>
    </lineage>
</organism>
<keyword evidence="1" id="KW-0472">Membrane</keyword>
<sequence length="682" mass="76370">MAHSQGHGSYAPPKKPSVATYLASLIIDAPLTYAPKPLISRKPTIKPYAEAAEDLPLADACREFKHAGISASVIVFWVLLTPITVVVGSVAAVCAILKIVLMLSVLGGSYVAAAITRVTRYKACSYSPLKDAPGEFRLLSIRPGSGDSVIECDMTVASWETDEYEALSYTWGGSPFVAMRVNGEHCTVDHKLYRAIYALRRPDRARVLWIDQLCINQMDNDEKARQVQCMRQIYQNAKSVVVWLGESNGGLGQAVQQTKDLVAKGSSTAVAPWPEPPTCLVRLYRNPWWGRVWIIQEVALAREIKVQSDDHTIEWDDVCQFVRSAEVKAYLEIPDEILYFIQYVDHFRDASKSDPELGMLGLVWQFRAQKATNLCDKVFALRGLIKSAAHEAQMPVRYDVSPREVYRAFVKEGIRRYGSLAPLALGDAFDVSSDYGHWYYGWADCGHRQQARTPFWSGGLLEPELPNLGQEYRAAGMTSPRTRTNLVDPEILAVKGFVYDTIKDLGPRYKQGSSDDEHRRVITKWQTLAGGPWSEEDGLEDTFRRTLTAGKWTSNTTPSWNDTEYQKYHNAACVGRRMVTTKGGLFGLANSKVEEGDAVCILLGSPIPFILRKSDHTGISLLHTDTHSMELRCSREAHLNCCISNLYILIGQMYLDEAMHWNGDLEQGLEDGKVHLEEFFLE</sequence>
<keyword evidence="4" id="KW-1185">Reference proteome</keyword>
<name>A0AAE8MU12_9PEZI</name>
<comment type="caution">
    <text evidence="3">The sequence shown here is derived from an EMBL/GenBank/DDBJ whole genome shotgun (WGS) entry which is preliminary data.</text>
</comment>